<keyword evidence="2" id="KW-0479">Metal-binding</keyword>
<dbReference type="GO" id="GO:0008270">
    <property type="term" value="F:zinc ion binding"/>
    <property type="evidence" value="ECO:0007669"/>
    <property type="project" value="UniProtKB-KW"/>
</dbReference>
<evidence type="ECO:0000256" key="2">
    <source>
        <dbReference type="ARBA" id="ARBA00022723"/>
    </source>
</evidence>
<dbReference type="PIRSF" id="PIRSF006704">
    <property type="entry name" value="TF_IIS"/>
    <property type="match status" value="1"/>
</dbReference>
<organism evidence="10 11">
    <name type="scientific">Recurvomyces mirabilis</name>
    <dbReference type="NCBI Taxonomy" id="574656"/>
    <lineage>
        <taxon>Eukaryota</taxon>
        <taxon>Fungi</taxon>
        <taxon>Dikarya</taxon>
        <taxon>Ascomycota</taxon>
        <taxon>Pezizomycotina</taxon>
        <taxon>Dothideomycetes</taxon>
        <taxon>Dothideomycetidae</taxon>
        <taxon>Mycosphaerellales</taxon>
        <taxon>Teratosphaeriaceae</taxon>
        <taxon>Recurvomyces</taxon>
    </lineage>
</organism>
<feature type="compositionally biased region" description="Low complexity" evidence="7">
    <location>
        <begin position="93"/>
        <end position="114"/>
    </location>
</feature>
<keyword evidence="4" id="KW-0862">Zinc</keyword>
<dbReference type="InterPro" id="IPR003618">
    <property type="entry name" value="TFIIS_cen_dom"/>
</dbReference>
<protein>
    <submittedName>
        <fullName evidence="10">Transcription elongation factor TFIIS</fullName>
    </submittedName>
</protein>
<sequence length="300" mass="32390">MATTMTAASLADSGKQIVKAAEGGDPPSTLLSLLQPLTKFTATEDLLRQSKIGIAVNKLRQNKDPKVAQQASQLINKWKIDVKGSAKHKGSSPAPGTARAVGAAAHGASRDATSSPAPKADGIVKKEPAAPAARKSKVPPEKRDFKADEVNTALTADPARNACIGLIYNGLAYLSTVPPSNVITIARSVELACYESHKQDTSAAYKQKIRSLFQNLKMKGNEGLRRDVLEEKIGAKRFVNMTSDELKSQEKRELDEALEKENMSKAMTAQEEKAISTTQNLTFPRIPQTLFESHTDLLQV</sequence>
<feature type="domain" description="TFIIS central" evidence="9">
    <location>
        <begin position="159"/>
        <end position="274"/>
    </location>
</feature>
<evidence type="ECO:0000259" key="8">
    <source>
        <dbReference type="PROSITE" id="PS51319"/>
    </source>
</evidence>
<dbReference type="Gene3D" id="1.10.472.30">
    <property type="entry name" value="Transcription elongation factor S-II, central domain"/>
    <property type="match status" value="1"/>
</dbReference>
<dbReference type="InterPro" id="IPR035441">
    <property type="entry name" value="TFIIS/LEDGF_dom_sf"/>
</dbReference>
<evidence type="ECO:0000259" key="9">
    <source>
        <dbReference type="PROSITE" id="PS51321"/>
    </source>
</evidence>
<dbReference type="EMBL" id="JAUTXT010000013">
    <property type="protein sequence ID" value="KAK3675718.1"/>
    <property type="molecule type" value="Genomic_DNA"/>
</dbReference>
<keyword evidence="10" id="KW-0251">Elongation factor</keyword>
<dbReference type="PANTHER" id="PTHR11477">
    <property type="entry name" value="TRANSCRIPTION FACTOR S-II ZINC FINGER DOMAIN-CONTAINING PROTEIN"/>
    <property type="match status" value="1"/>
</dbReference>
<dbReference type="GO" id="GO:0006362">
    <property type="term" value="P:transcription elongation by RNA polymerase I"/>
    <property type="evidence" value="ECO:0007669"/>
    <property type="project" value="TreeGrafter"/>
</dbReference>
<dbReference type="AlphaFoldDB" id="A0AAE0WPX2"/>
<keyword evidence="11" id="KW-1185">Reference proteome</keyword>
<dbReference type="PROSITE" id="PS51319">
    <property type="entry name" value="TFIIS_N"/>
    <property type="match status" value="1"/>
</dbReference>
<dbReference type="GO" id="GO:0006368">
    <property type="term" value="P:transcription elongation by RNA polymerase II"/>
    <property type="evidence" value="ECO:0007669"/>
    <property type="project" value="TreeGrafter"/>
</dbReference>
<evidence type="ECO:0000256" key="5">
    <source>
        <dbReference type="ARBA" id="ARBA00023242"/>
    </source>
</evidence>
<accession>A0AAE0WPX2</accession>
<keyword evidence="3" id="KW-0863">Zinc-finger</keyword>
<dbReference type="GeneID" id="89962779"/>
<dbReference type="SMART" id="SM00510">
    <property type="entry name" value="TFS2M"/>
    <property type="match status" value="1"/>
</dbReference>
<evidence type="ECO:0000256" key="7">
    <source>
        <dbReference type="SAM" id="MobiDB-lite"/>
    </source>
</evidence>
<evidence type="ECO:0000256" key="1">
    <source>
        <dbReference type="ARBA" id="ARBA00004123"/>
    </source>
</evidence>
<dbReference type="GO" id="GO:0003746">
    <property type="term" value="F:translation elongation factor activity"/>
    <property type="evidence" value="ECO:0007669"/>
    <property type="project" value="UniProtKB-KW"/>
</dbReference>
<dbReference type="Pfam" id="PF07500">
    <property type="entry name" value="TFIIS_M"/>
    <property type="match status" value="1"/>
</dbReference>
<evidence type="ECO:0000256" key="6">
    <source>
        <dbReference type="PROSITE-ProRule" id="PRU00649"/>
    </source>
</evidence>
<feature type="region of interest" description="Disordered" evidence="7">
    <location>
        <begin position="84"/>
        <end position="144"/>
    </location>
</feature>
<dbReference type="GO" id="GO:0031440">
    <property type="term" value="P:regulation of mRNA 3'-end processing"/>
    <property type="evidence" value="ECO:0007669"/>
    <property type="project" value="TreeGrafter"/>
</dbReference>
<evidence type="ECO:0000256" key="3">
    <source>
        <dbReference type="ARBA" id="ARBA00022771"/>
    </source>
</evidence>
<dbReference type="InterPro" id="IPR003617">
    <property type="entry name" value="TFIIS/CRSP70_N_sub"/>
</dbReference>
<dbReference type="PROSITE" id="PS51321">
    <property type="entry name" value="TFIIS_CENTRAL"/>
    <property type="match status" value="1"/>
</dbReference>
<dbReference type="Proteomes" id="UP001274830">
    <property type="component" value="Unassembled WGS sequence"/>
</dbReference>
<dbReference type="Pfam" id="PF08711">
    <property type="entry name" value="Med26"/>
    <property type="match status" value="1"/>
</dbReference>
<dbReference type="SUPFAM" id="SSF47676">
    <property type="entry name" value="Conserved domain common to transcription factors TFIIS, elongin A, CRSP70"/>
    <property type="match status" value="1"/>
</dbReference>
<dbReference type="Gene3D" id="1.20.930.10">
    <property type="entry name" value="Conserved domain common to transcription factors TFIIS, elongin A, CRSP70"/>
    <property type="match status" value="1"/>
</dbReference>
<evidence type="ECO:0000313" key="11">
    <source>
        <dbReference type="Proteomes" id="UP001274830"/>
    </source>
</evidence>
<proteinExistence type="predicted"/>
<dbReference type="GO" id="GO:0005634">
    <property type="term" value="C:nucleus"/>
    <property type="evidence" value="ECO:0007669"/>
    <property type="project" value="UniProtKB-SubCell"/>
</dbReference>
<evidence type="ECO:0000313" key="10">
    <source>
        <dbReference type="EMBL" id="KAK3675718.1"/>
    </source>
</evidence>
<dbReference type="GO" id="GO:0001139">
    <property type="term" value="F:RNA polymerase II complex recruiting activity"/>
    <property type="evidence" value="ECO:0007669"/>
    <property type="project" value="TreeGrafter"/>
</dbReference>
<comment type="caution">
    <text evidence="10">The sequence shown here is derived from an EMBL/GenBank/DDBJ whole genome shotgun (WGS) entry which is preliminary data.</text>
</comment>
<dbReference type="FunFam" id="1.10.472.30:FF:000003">
    <property type="entry name" value="Transcription elongation factor S-II"/>
    <property type="match status" value="1"/>
</dbReference>
<name>A0AAE0WPX2_9PEZI</name>
<keyword evidence="5 6" id="KW-0539">Nucleus</keyword>
<dbReference type="CDD" id="cd00183">
    <property type="entry name" value="TFIIS_I"/>
    <property type="match status" value="1"/>
</dbReference>
<gene>
    <name evidence="10" type="primary">tfs1</name>
    <name evidence="10" type="ORF">LTR78_004359</name>
</gene>
<keyword evidence="10" id="KW-0648">Protein biosynthesis</keyword>
<reference evidence="10" key="1">
    <citation type="submission" date="2023-07" db="EMBL/GenBank/DDBJ databases">
        <title>Black Yeasts Isolated from many extreme environments.</title>
        <authorList>
            <person name="Coleine C."/>
            <person name="Stajich J.E."/>
            <person name="Selbmann L."/>
        </authorList>
    </citation>
    <scope>NUCLEOTIDE SEQUENCE</scope>
    <source>
        <strain evidence="10">CCFEE 5485</strain>
    </source>
</reference>
<dbReference type="PANTHER" id="PTHR11477:SF0">
    <property type="entry name" value="IP08861P-RELATED"/>
    <property type="match status" value="1"/>
</dbReference>
<feature type="domain" description="TFIIS N-terminal" evidence="8">
    <location>
        <begin position="9"/>
        <end position="85"/>
    </location>
</feature>
<dbReference type="InterPro" id="IPR017923">
    <property type="entry name" value="TFIIS_N"/>
</dbReference>
<dbReference type="RefSeq" id="XP_064694324.1">
    <property type="nucleotide sequence ID" value="XM_064838239.1"/>
</dbReference>
<dbReference type="InterPro" id="IPR035100">
    <property type="entry name" value="TF_IIS-typ"/>
</dbReference>
<dbReference type="SMART" id="SM00509">
    <property type="entry name" value="TFS2N"/>
    <property type="match status" value="1"/>
</dbReference>
<dbReference type="GO" id="GO:0000977">
    <property type="term" value="F:RNA polymerase II transcription regulatory region sequence-specific DNA binding"/>
    <property type="evidence" value="ECO:0007669"/>
    <property type="project" value="TreeGrafter"/>
</dbReference>
<dbReference type="SUPFAM" id="SSF46942">
    <property type="entry name" value="Elongation factor TFIIS domain 2"/>
    <property type="match status" value="1"/>
</dbReference>
<dbReference type="InterPro" id="IPR036575">
    <property type="entry name" value="TFIIS_cen_dom_sf"/>
</dbReference>
<evidence type="ECO:0000256" key="4">
    <source>
        <dbReference type="ARBA" id="ARBA00022833"/>
    </source>
</evidence>
<dbReference type="GO" id="GO:0031564">
    <property type="term" value="P:transcription antitermination"/>
    <property type="evidence" value="ECO:0007669"/>
    <property type="project" value="TreeGrafter"/>
</dbReference>
<comment type="subcellular location">
    <subcellularLocation>
        <location evidence="1 6">Nucleus</location>
    </subcellularLocation>
</comment>